<evidence type="ECO:0000256" key="6">
    <source>
        <dbReference type="ARBA" id="ARBA00023136"/>
    </source>
</evidence>
<dbReference type="STRING" id="1921803.NIES593_17265"/>
<evidence type="ECO:0000256" key="3">
    <source>
        <dbReference type="ARBA" id="ARBA00022475"/>
    </source>
</evidence>
<dbReference type="Pfam" id="PF07690">
    <property type="entry name" value="MFS_1"/>
    <property type="match status" value="1"/>
</dbReference>
<name>A0A1U7HBA8_9CYAN</name>
<evidence type="ECO:0000313" key="9">
    <source>
        <dbReference type="Proteomes" id="UP000186868"/>
    </source>
</evidence>
<sequence length="440" mass="47058">MAQTNLPTSMRNFIIVWLGQMGSNLGSSMSGFAISIWAWQFTGQVTTLALVDFFTLLPGIFITPISGVIVDRCDRKLLMIIGDTVAIIATIVILLLQLSDRLQIWHFYVSGVVVGIFNQFQWLAYSASVTLMVPKQQYTRASSMEFVSGYGANILAPPLAGFLYPVIGLAGILCIDLVTFAIAVSSILFVNIPKPSVSEAIQDRLNIWHDLGFGLRYLKARKGLLALLLIGLLFVLPHDISDALYAPMILSHTENNTVLLGSLASAAGLGGVTGALISSAWGGPKRRIRGVLFGMVGAGLSKTVFGLGQSPLVWILAQFCSSLNFPVSGSCETAIWLAKVAPNVQGRVFAARSLLEQLVSAVAYLIAGPLSDHVFKPAMMPGGSLAPILGGVFGTNAGSGISLMYVLCALSMMLVGLWGYNFHMLRDVEAIIPDSDRLTG</sequence>
<dbReference type="Proteomes" id="UP000186868">
    <property type="component" value="Unassembled WGS sequence"/>
</dbReference>
<dbReference type="GO" id="GO:0022857">
    <property type="term" value="F:transmembrane transporter activity"/>
    <property type="evidence" value="ECO:0007669"/>
    <property type="project" value="InterPro"/>
</dbReference>
<keyword evidence="9" id="KW-1185">Reference proteome</keyword>
<reference evidence="8 9" key="1">
    <citation type="submission" date="2016-11" db="EMBL/GenBank/DDBJ databases">
        <title>Draft Genome Sequences of Nine Cyanobacterial Strains from Diverse Habitats.</title>
        <authorList>
            <person name="Zhu T."/>
            <person name="Hou S."/>
            <person name="Lu X."/>
            <person name="Hess W.R."/>
        </authorList>
    </citation>
    <scope>NUCLEOTIDE SEQUENCE [LARGE SCALE GENOMIC DNA]</scope>
    <source>
        <strain evidence="8 9">NIES-593</strain>
    </source>
</reference>
<evidence type="ECO:0000256" key="7">
    <source>
        <dbReference type="SAM" id="Phobius"/>
    </source>
</evidence>
<accession>A0A1U7HBA8</accession>
<feature type="transmembrane region" description="Helical" evidence="7">
    <location>
        <begin position="77"/>
        <end position="98"/>
    </location>
</feature>
<feature type="transmembrane region" description="Helical" evidence="7">
    <location>
        <begin position="146"/>
        <end position="164"/>
    </location>
</feature>
<dbReference type="EMBL" id="MRCB01000025">
    <property type="protein sequence ID" value="OKH20877.1"/>
    <property type="molecule type" value="Genomic_DNA"/>
</dbReference>
<evidence type="ECO:0000256" key="4">
    <source>
        <dbReference type="ARBA" id="ARBA00022692"/>
    </source>
</evidence>
<keyword evidence="2" id="KW-0813">Transport</keyword>
<feature type="transmembrane region" description="Helical" evidence="7">
    <location>
        <begin position="170"/>
        <end position="192"/>
    </location>
</feature>
<dbReference type="InterPro" id="IPR036259">
    <property type="entry name" value="MFS_trans_sf"/>
</dbReference>
<comment type="caution">
    <text evidence="8">The sequence shown here is derived from an EMBL/GenBank/DDBJ whole genome shotgun (WGS) entry which is preliminary data.</text>
</comment>
<dbReference type="PANTHER" id="PTHR43266:SF2">
    <property type="entry name" value="MAJOR FACILITATOR SUPERFAMILY (MFS) PROFILE DOMAIN-CONTAINING PROTEIN"/>
    <property type="match status" value="1"/>
</dbReference>
<feature type="transmembrane region" description="Helical" evidence="7">
    <location>
        <begin position="258"/>
        <end position="278"/>
    </location>
</feature>
<keyword evidence="5 7" id="KW-1133">Transmembrane helix</keyword>
<evidence type="ECO:0000256" key="1">
    <source>
        <dbReference type="ARBA" id="ARBA00004651"/>
    </source>
</evidence>
<dbReference type="PANTHER" id="PTHR43266">
    <property type="entry name" value="MACROLIDE-EFFLUX PROTEIN"/>
    <property type="match status" value="1"/>
</dbReference>
<feature type="transmembrane region" description="Helical" evidence="7">
    <location>
        <begin position="224"/>
        <end position="246"/>
    </location>
</feature>
<feature type="transmembrane region" description="Helical" evidence="7">
    <location>
        <begin position="12"/>
        <end position="39"/>
    </location>
</feature>
<keyword evidence="6 7" id="KW-0472">Membrane</keyword>
<proteinExistence type="predicted"/>
<feature type="transmembrane region" description="Helical" evidence="7">
    <location>
        <begin position="290"/>
        <end position="308"/>
    </location>
</feature>
<evidence type="ECO:0000256" key="5">
    <source>
        <dbReference type="ARBA" id="ARBA00022989"/>
    </source>
</evidence>
<feature type="transmembrane region" description="Helical" evidence="7">
    <location>
        <begin position="104"/>
        <end position="125"/>
    </location>
</feature>
<feature type="transmembrane region" description="Helical" evidence="7">
    <location>
        <begin position="387"/>
        <end position="420"/>
    </location>
</feature>
<dbReference type="InterPro" id="IPR011701">
    <property type="entry name" value="MFS"/>
</dbReference>
<organism evidence="8 9">
    <name type="scientific">Hydrococcus rivularis NIES-593</name>
    <dbReference type="NCBI Taxonomy" id="1921803"/>
    <lineage>
        <taxon>Bacteria</taxon>
        <taxon>Bacillati</taxon>
        <taxon>Cyanobacteriota</taxon>
        <taxon>Cyanophyceae</taxon>
        <taxon>Pleurocapsales</taxon>
        <taxon>Hydrococcaceae</taxon>
        <taxon>Hydrococcus</taxon>
    </lineage>
</organism>
<feature type="transmembrane region" description="Helical" evidence="7">
    <location>
        <begin position="45"/>
        <end position="70"/>
    </location>
</feature>
<keyword evidence="3" id="KW-1003">Cell membrane</keyword>
<dbReference type="CDD" id="cd06173">
    <property type="entry name" value="MFS_MefA_like"/>
    <property type="match status" value="1"/>
</dbReference>
<evidence type="ECO:0000256" key="2">
    <source>
        <dbReference type="ARBA" id="ARBA00022448"/>
    </source>
</evidence>
<dbReference type="Gene3D" id="1.20.1250.20">
    <property type="entry name" value="MFS general substrate transporter like domains"/>
    <property type="match status" value="1"/>
</dbReference>
<evidence type="ECO:0000313" key="8">
    <source>
        <dbReference type="EMBL" id="OKH20877.1"/>
    </source>
</evidence>
<dbReference type="AlphaFoldDB" id="A0A1U7HBA8"/>
<gene>
    <name evidence="8" type="ORF">NIES593_17265</name>
</gene>
<comment type="subcellular location">
    <subcellularLocation>
        <location evidence="1">Cell membrane</location>
        <topology evidence="1">Multi-pass membrane protein</topology>
    </subcellularLocation>
</comment>
<protein>
    <submittedName>
        <fullName evidence="8">MFS transporter</fullName>
    </submittedName>
</protein>
<dbReference type="SUPFAM" id="SSF103473">
    <property type="entry name" value="MFS general substrate transporter"/>
    <property type="match status" value="1"/>
</dbReference>
<dbReference type="RefSeq" id="WP_073600768.1">
    <property type="nucleotide sequence ID" value="NZ_MRCB01000025.1"/>
</dbReference>
<dbReference type="GO" id="GO:0005886">
    <property type="term" value="C:plasma membrane"/>
    <property type="evidence" value="ECO:0007669"/>
    <property type="project" value="UniProtKB-SubCell"/>
</dbReference>
<keyword evidence="4 7" id="KW-0812">Transmembrane</keyword>